<organism evidence="1 2">
    <name type="scientific">Stentor coeruleus</name>
    <dbReference type="NCBI Taxonomy" id="5963"/>
    <lineage>
        <taxon>Eukaryota</taxon>
        <taxon>Sar</taxon>
        <taxon>Alveolata</taxon>
        <taxon>Ciliophora</taxon>
        <taxon>Postciliodesmatophora</taxon>
        <taxon>Heterotrichea</taxon>
        <taxon>Heterotrichida</taxon>
        <taxon>Stentoridae</taxon>
        <taxon>Stentor</taxon>
    </lineage>
</organism>
<comment type="caution">
    <text evidence="1">The sequence shown here is derived from an EMBL/GenBank/DDBJ whole genome shotgun (WGS) entry which is preliminary data.</text>
</comment>
<dbReference type="EMBL" id="MPUH01002086">
    <property type="protein sequence ID" value="OMJ65521.1"/>
    <property type="molecule type" value="Genomic_DNA"/>
</dbReference>
<gene>
    <name evidence="1" type="ORF">SteCoe_38066</name>
</gene>
<dbReference type="PANTHER" id="PTHR37028:SF9">
    <property type="entry name" value="NUCLEAR PROTEIN MDM1"/>
    <property type="match status" value="1"/>
</dbReference>
<evidence type="ECO:0000313" key="1">
    <source>
        <dbReference type="EMBL" id="OMJ65521.1"/>
    </source>
</evidence>
<name>A0A1R2ALW5_9CILI</name>
<accession>A0A1R2ALW5</accession>
<dbReference type="OrthoDB" id="322046at2759"/>
<proteinExistence type="predicted"/>
<reference evidence="1 2" key="1">
    <citation type="submission" date="2016-11" db="EMBL/GenBank/DDBJ databases">
        <title>The macronuclear genome of Stentor coeruleus: a giant cell with tiny introns.</title>
        <authorList>
            <person name="Slabodnick M."/>
            <person name="Ruby J.G."/>
            <person name="Reiff S.B."/>
            <person name="Swart E.C."/>
            <person name="Gosai S."/>
            <person name="Prabakaran S."/>
            <person name="Witkowska E."/>
            <person name="Larue G.E."/>
            <person name="Fisher S."/>
            <person name="Freeman R.M."/>
            <person name="Gunawardena J."/>
            <person name="Chu W."/>
            <person name="Stover N.A."/>
            <person name="Gregory B.D."/>
            <person name="Nowacki M."/>
            <person name="Derisi J."/>
            <person name="Roy S.W."/>
            <person name="Marshall W.F."/>
            <person name="Sood P."/>
        </authorList>
    </citation>
    <scope>NUCLEOTIDE SEQUENCE [LARGE SCALE GENOMIC DNA]</scope>
    <source>
        <strain evidence="1">WM001</strain>
    </source>
</reference>
<keyword evidence="2" id="KW-1185">Reference proteome</keyword>
<sequence>MSSPIILQKSLEMLKNRNGKIEDRLISTWKGQKEASYQLLKSSYSQNRIPIITSYAGQLKNDKPVVERLLLYKKIYKNNQKRAEEGAYKCSFSPKINSYSSLGYRSGPCSPKTPTKLEFEFSFKPEINKNSLKIVSKNRKFSSRSALKCSLNNKNSNEKHIFHPKINKNVSPERIHSASPRWKQLYNLHIDRRERLEILRKAFADNEKDFECTFKPKTSRAGGNIEKPSTIERLYDWEIKRQREIASKREFLNDKNLDGCTFRPFLYGNLHEQTTMNDFYYELEGKKKINYVEIHKEKFTPNKVDWKNLNVAPIYYGDINSNEYDDAVKELHDILHLGLK</sequence>
<evidence type="ECO:0000313" key="2">
    <source>
        <dbReference type="Proteomes" id="UP000187209"/>
    </source>
</evidence>
<protein>
    <submittedName>
        <fullName evidence="1">Uncharacterized protein</fullName>
    </submittedName>
</protein>
<dbReference type="PANTHER" id="PTHR37028">
    <property type="entry name" value="UNNAMED PRODUCT-RELATED"/>
    <property type="match status" value="1"/>
</dbReference>
<dbReference type="AlphaFoldDB" id="A0A1R2ALW5"/>
<dbReference type="Proteomes" id="UP000187209">
    <property type="component" value="Unassembled WGS sequence"/>
</dbReference>